<name>A0A212ABJ8_9RHOB</name>
<sequence length="147" mass="15792">MQQGFLVHRALRMNDEIEVRKVGPARSRVGHRAGAGTAIAHRLPFGNLPDSTMNSAPDSTTAAKPGFGNPVTSRETAARVLAKMRVSAWGRGGDTLPGYRLPATGYRLPATGYRLPATGYRLPATGYRLPATGYRQRGTAMRALCRA</sequence>
<accession>A0A212ABJ8</accession>
<organism evidence="1 2">
    <name type="scientific">Haematobacter genomosp. 1</name>
    <dbReference type="NCBI Taxonomy" id="366618"/>
    <lineage>
        <taxon>Bacteria</taxon>
        <taxon>Pseudomonadati</taxon>
        <taxon>Pseudomonadota</taxon>
        <taxon>Alphaproteobacteria</taxon>
        <taxon>Rhodobacterales</taxon>
        <taxon>Paracoccaceae</taxon>
        <taxon>Haematobacter</taxon>
    </lineage>
</organism>
<dbReference type="EMBL" id="NIPW01000014">
    <property type="protein sequence ID" value="OWJ78010.1"/>
    <property type="molecule type" value="Genomic_DNA"/>
</dbReference>
<dbReference type="AlphaFoldDB" id="A0A212ABJ8"/>
<comment type="caution">
    <text evidence="1">The sequence shown here is derived from an EMBL/GenBank/DDBJ whole genome shotgun (WGS) entry which is preliminary data.</text>
</comment>
<dbReference type="Proteomes" id="UP000196878">
    <property type="component" value="Unassembled WGS sequence"/>
</dbReference>
<gene>
    <name evidence="1" type="ORF">CDV49_09935</name>
</gene>
<keyword evidence="2" id="KW-1185">Reference proteome</keyword>
<evidence type="ECO:0000313" key="1">
    <source>
        <dbReference type="EMBL" id="OWJ78010.1"/>
    </source>
</evidence>
<proteinExistence type="predicted"/>
<protein>
    <submittedName>
        <fullName evidence="1">Uncharacterized protein</fullName>
    </submittedName>
</protein>
<reference evidence="1 2" key="1">
    <citation type="submission" date="2016-12" db="EMBL/GenBank/DDBJ databases">
        <title>Comparison of Traditional DNA-DNA Hybridization with In Silico Genomic Analysis.</title>
        <authorList>
            <person name="Nicholson A.C."/>
            <person name="Humrighouse B.W."/>
            <person name="Graziano J."/>
            <person name="Lasker B."/>
            <person name="Whitney A.M."/>
            <person name="Mcquiston J.R."/>
        </authorList>
    </citation>
    <scope>NUCLEOTIDE SEQUENCE [LARGE SCALE GENOMIC DNA]</scope>
    <source>
        <strain evidence="1 2">H2240</strain>
    </source>
</reference>
<evidence type="ECO:0000313" key="2">
    <source>
        <dbReference type="Proteomes" id="UP000196878"/>
    </source>
</evidence>